<evidence type="ECO:0000313" key="2">
    <source>
        <dbReference type="Proteomes" id="UP001153076"/>
    </source>
</evidence>
<sequence length="153" mass="17331">MRRALPGPLGKHSCMEHSRFLWLSRGVVLRFPQCYPVDMRAVYEGDHSPGAPYSSLWRIRGEPRWDDPTPTITWGQGKVRNLEVELLVVDVPTAYNVILGRPTLHKFEADDGSISKLQGDQQIAQECYLISIQPLAEQSIKRGPTRPPPSDKR</sequence>
<dbReference type="AlphaFoldDB" id="A0A9Q1JI02"/>
<gene>
    <name evidence="1" type="ORF">Cgig2_005767</name>
</gene>
<protein>
    <submittedName>
        <fullName evidence="1">Uncharacterized protein</fullName>
    </submittedName>
</protein>
<accession>A0A9Q1JI02</accession>
<comment type="caution">
    <text evidence="1">The sequence shown here is derived from an EMBL/GenBank/DDBJ whole genome shotgun (WGS) entry which is preliminary data.</text>
</comment>
<dbReference type="EMBL" id="JAKOGI010001347">
    <property type="protein sequence ID" value="KAJ8426122.1"/>
    <property type="molecule type" value="Genomic_DNA"/>
</dbReference>
<keyword evidence="2" id="KW-1185">Reference proteome</keyword>
<organism evidence="1 2">
    <name type="scientific">Carnegiea gigantea</name>
    <dbReference type="NCBI Taxonomy" id="171969"/>
    <lineage>
        <taxon>Eukaryota</taxon>
        <taxon>Viridiplantae</taxon>
        <taxon>Streptophyta</taxon>
        <taxon>Embryophyta</taxon>
        <taxon>Tracheophyta</taxon>
        <taxon>Spermatophyta</taxon>
        <taxon>Magnoliopsida</taxon>
        <taxon>eudicotyledons</taxon>
        <taxon>Gunneridae</taxon>
        <taxon>Pentapetalae</taxon>
        <taxon>Caryophyllales</taxon>
        <taxon>Cactineae</taxon>
        <taxon>Cactaceae</taxon>
        <taxon>Cactoideae</taxon>
        <taxon>Echinocereeae</taxon>
        <taxon>Carnegiea</taxon>
    </lineage>
</organism>
<reference evidence="1" key="1">
    <citation type="submission" date="2022-04" db="EMBL/GenBank/DDBJ databases">
        <title>Carnegiea gigantea Genome sequencing and assembly v2.</title>
        <authorList>
            <person name="Copetti D."/>
            <person name="Sanderson M.J."/>
            <person name="Burquez A."/>
            <person name="Wojciechowski M.F."/>
        </authorList>
    </citation>
    <scope>NUCLEOTIDE SEQUENCE</scope>
    <source>
        <strain evidence="1">SGP5-SGP5p</strain>
        <tissue evidence="1">Aerial part</tissue>
    </source>
</reference>
<evidence type="ECO:0000313" key="1">
    <source>
        <dbReference type="EMBL" id="KAJ8426122.1"/>
    </source>
</evidence>
<dbReference type="OrthoDB" id="2919534at2759"/>
<dbReference type="Proteomes" id="UP001153076">
    <property type="component" value="Unassembled WGS sequence"/>
</dbReference>
<name>A0A9Q1JI02_9CARY</name>
<proteinExistence type="predicted"/>